<sequence length="106" mass="10883">MRRAGVSSFGLSGTNAHVLVAEPEPAPAAPAPAGDTGTGTETGTVSGGLVPWLLSARGPEALQAQAARLERYVRSRPELTPAAAGRALARRSRFEHRAVVVGGSRD</sequence>
<dbReference type="Gene3D" id="3.30.70.3290">
    <property type="match status" value="1"/>
</dbReference>
<dbReference type="Proteomes" id="UP000176101">
    <property type="component" value="Unassembled WGS sequence"/>
</dbReference>
<dbReference type="PANTHER" id="PTHR43775">
    <property type="entry name" value="FATTY ACID SYNTHASE"/>
    <property type="match status" value="1"/>
</dbReference>
<evidence type="ECO:0000256" key="1">
    <source>
        <dbReference type="ARBA" id="ARBA00022679"/>
    </source>
</evidence>
<dbReference type="InterPro" id="IPR032821">
    <property type="entry name" value="PKS_assoc"/>
</dbReference>
<reference evidence="5 6" key="1">
    <citation type="journal article" date="2016" name="Front. Microbiol.">
        <title>Comparative Genomics Analysis of Streptomyces Species Reveals Their Adaptation to the Marine Environment and Their Diversity at the Genomic Level.</title>
        <authorList>
            <person name="Tian X."/>
            <person name="Zhang Z."/>
            <person name="Yang T."/>
            <person name="Chen M."/>
            <person name="Li J."/>
            <person name="Chen F."/>
            <person name="Yang J."/>
            <person name="Li W."/>
            <person name="Zhang B."/>
            <person name="Zhang Z."/>
            <person name="Wu J."/>
            <person name="Zhang C."/>
            <person name="Long L."/>
            <person name="Xiao J."/>
        </authorList>
    </citation>
    <scope>NUCLEOTIDE SEQUENCE [LARGE SCALE GENOMIC DNA]</scope>
    <source>
        <strain evidence="5 6">SCSIO 02100</strain>
    </source>
</reference>
<feature type="compositionally biased region" description="Low complexity" evidence="3">
    <location>
        <begin position="31"/>
        <end position="44"/>
    </location>
</feature>
<dbReference type="AlphaFoldDB" id="A0A1E7KRP5"/>
<dbReference type="GO" id="GO:0004312">
    <property type="term" value="F:fatty acid synthase activity"/>
    <property type="evidence" value="ECO:0007669"/>
    <property type="project" value="TreeGrafter"/>
</dbReference>
<name>A0A1E7KRP5_9ACTN</name>
<evidence type="ECO:0000259" key="4">
    <source>
        <dbReference type="Pfam" id="PF16197"/>
    </source>
</evidence>
<feature type="region of interest" description="Disordered" evidence="3">
    <location>
        <begin position="17"/>
        <end position="46"/>
    </location>
</feature>
<keyword evidence="2" id="KW-0511">Multifunctional enzyme</keyword>
<organism evidence="5 6">
    <name type="scientific">Streptomyces oceani</name>
    <dbReference type="NCBI Taxonomy" id="1075402"/>
    <lineage>
        <taxon>Bacteria</taxon>
        <taxon>Bacillati</taxon>
        <taxon>Actinomycetota</taxon>
        <taxon>Actinomycetes</taxon>
        <taxon>Kitasatosporales</taxon>
        <taxon>Streptomycetaceae</taxon>
        <taxon>Streptomyces</taxon>
    </lineage>
</organism>
<gene>
    <name evidence="5" type="ORF">AN216_00195</name>
</gene>
<evidence type="ECO:0000256" key="3">
    <source>
        <dbReference type="SAM" id="MobiDB-lite"/>
    </source>
</evidence>
<feature type="domain" description="Polyketide synthase C-terminal extension" evidence="4">
    <location>
        <begin position="3"/>
        <end position="101"/>
    </location>
</feature>
<protein>
    <recommendedName>
        <fullName evidence="4">Polyketide synthase C-terminal extension domain-containing protein</fullName>
    </recommendedName>
</protein>
<proteinExistence type="predicted"/>
<feature type="non-terminal residue" evidence="5">
    <location>
        <position position="106"/>
    </location>
</feature>
<dbReference type="EMBL" id="LJGU01000043">
    <property type="protein sequence ID" value="OEV06576.1"/>
    <property type="molecule type" value="Genomic_DNA"/>
</dbReference>
<accession>A0A1E7KRP5</accession>
<dbReference type="Pfam" id="PF16197">
    <property type="entry name" value="KAsynt_C_assoc"/>
    <property type="match status" value="1"/>
</dbReference>
<evidence type="ECO:0000313" key="6">
    <source>
        <dbReference type="Proteomes" id="UP000176101"/>
    </source>
</evidence>
<dbReference type="InterPro" id="IPR016039">
    <property type="entry name" value="Thiolase-like"/>
</dbReference>
<dbReference type="Gene3D" id="3.40.47.10">
    <property type="match status" value="1"/>
</dbReference>
<dbReference type="GO" id="GO:0006633">
    <property type="term" value="P:fatty acid biosynthetic process"/>
    <property type="evidence" value="ECO:0007669"/>
    <property type="project" value="TreeGrafter"/>
</dbReference>
<dbReference type="STRING" id="1075402.AN216_00195"/>
<keyword evidence="1" id="KW-0808">Transferase</keyword>
<evidence type="ECO:0000313" key="5">
    <source>
        <dbReference type="EMBL" id="OEV06576.1"/>
    </source>
</evidence>
<dbReference type="InterPro" id="IPR050091">
    <property type="entry name" value="PKS_NRPS_Biosynth_Enz"/>
</dbReference>
<evidence type="ECO:0000256" key="2">
    <source>
        <dbReference type="ARBA" id="ARBA00023268"/>
    </source>
</evidence>
<comment type="caution">
    <text evidence="5">The sequence shown here is derived from an EMBL/GenBank/DDBJ whole genome shotgun (WGS) entry which is preliminary data.</text>
</comment>
<dbReference type="PANTHER" id="PTHR43775:SF51">
    <property type="entry name" value="INACTIVE PHENOLPHTHIOCEROL SYNTHESIS POLYKETIDE SYNTHASE TYPE I PKS1-RELATED"/>
    <property type="match status" value="1"/>
</dbReference>
<keyword evidence="6" id="KW-1185">Reference proteome</keyword>